<protein>
    <submittedName>
        <fullName evidence="2">MBL fold metallo-hydrolase</fullName>
    </submittedName>
</protein>
<sequence length="254" mass="29141">MRRLTFLGTGTSTGVPVNGCDCEVCKSTDPHDKRYRAAALLETNHTRILIDCGPDIRMQLMSLPFRRIDGLLLTHGHYDHVGGLDDLRPFCKFGDIDIYGNDIAVKTVMHNFPYCFVQHLYPGVPKFNLHTIRCHQRLVIGDVEVEPFGVMHDKLPILGYRFGDFAYITDMKTIEDEEFEHLRGVKTLVVNALRWEKWHHSHMTVEEAMAFAQRVGAERTYFTHMGHGIGLHDEANARLPKNMWFAYDGEIIEV</sequence>
<dbReference type="EMBL" id="JBBNFP010000025">
    <property type="protein sequence ID" value="MEQ2486883.1"/>
    <property type="molecule type" value="Genomic_DNA"/>
</dbReference>
<keyword evidence="3" id="KW-1185">Reference proteome</keyword>
<evidence type="ECO:0000313" key="3">
    <source>
        <dbReference type="Proteomes" id="UP001487296"/>
    </source>
</evidence>
<evidence type="ECO:0000259" key="1">
    <source>
        <dbReference type="SMART" id="SM00849"/>
    </source>
</evidence>
<accession>A0ABV1FR37</accession>
<reference evidence="2 3" key="1">
    <citation type="submission" date="2024-04" db="EMBL/GenBank/DDBJ databases">
        <title>Human intestinal bacterial collection.</title>
        <authorList>
            <person name="Pauvert C."/>
            <person name="Hitch T.C.A."/>
            <person name="Clavel T."/>
        </authorList>
    </citation>
    <scope>NUCLEOTIDE SEQUENCE [LARGE SCALE GENOMIC DNA]</scope>
    <source>
        <strain evidence="2 3">CLA-AA-H145</strain>
    </source>
</reference>
<dbReference type="SMART" id="SM00849">
    <property type="entry name" value="Lactamase_B"/>
    <property type="match status" value="1"/>
</dbReference>
<dbReference type="Gene3D" id="3.60.15.10">
    <property type="entry name" value="Ribonuclease Z/Hydroxyacylglutathione hydrolase-like"/>
    <property type="match status" value="1"/>
</dbReference>
<gene>
    <name evidence="2" type="ORF">AAAT34_07415</name>
</gene>
<organism evidence="2 3">
    <name type="scientific">Hallella faecis</name>
    <dbReference type="NCBI Taxonomy" id="2841596"/>
    <lineage>
        <taxon>Bacteria</taxon>
        <taxon>Pseudomonadati</taxon>
        <taxon>Bacteroidota</taxon>
        <taxon>Bacteroidia</taxon>
        <taxon>Bacteroidales</taxon>
        <taxon>Prevotellaceae</taxon>
        <taxon>Hallella</taxon>
    </lineage>
</organism>
<dbReference type="InterPro" id="IPR001279">
    <property type="entry name" value="Metallo-B-lactamas"/>
</dbReference>
<proteinExistence type="predicted"/>
<comment type="caution">
    <text evidence="2">The sequence shown here is derived from an EMBL/GenBank/DDBJ whole genome shotgun (WGS) entry which is preliminary data.</text>
</comment>
<dbReference type="CDD" id="cd16279">
    <property type="entry name" value="metallo-hydrolase-like_MBL-fold"/>
    <property type="match status" value="1"/>
</dbReference>
<dbReference type="PANTHER" id="PTHR42663:SF6">
    <property type="entry name" value="HYDROLASE C777.06C-RELATED"/>
    <property type="match status" value="1"/>
</dbReference>
<feature type="domain" description="Metallo-beta-lactamase" evidence="1">
    <location>
        <begin position="35"/>
        <end position="224"/>
    </location>
</feature>
<evidence type="ECO:0000313" key="2">
    <source>
        <dbReference type="EMBL" id="MEQ2486883.1"/>
    </source>
</evidence>
<dbReference type="PANTHER" id="PTHR42663">
    <property type="entry name" value="HYDROLASE C777.06C-RELATED-RELATED"/>
    <property type="match status" value="1"/>
</dbReference>
<dbReference type="InterPro" id="IPR036866">
    <property type="entry name" value="RibonucZ/Hydroxyglut_hydro"/>
</dbReference>
<dbReference type="Pfam" id="PF12706">
    <property type="entry name" value="Lactamase_B_2"/>
    <property type="match status" value="1"/>
</dbReference>
<dbReference type="SUPFAM" id="SSF56281">
    <property type="entry name" value="Metallo-hydrolase/oxidoreductase"/>
    <property type="match status" value="1"/>
</dbReference>
<dbReference type="RefSeq" id="WP_215759951.1">
    <property type="nucleotide sequence ID" value="NZ_JAHKBE010000025.1"/>
</dbReference>
<name>A0ABV1FR37_9BACT</name>
<dbReference type="Proteomes" id="UP001487296">
    <property type="component" value="Unassembled WGS sequence"/>
</dbReference>